<keyword evidence="3 6" id="KW-0863">Zinc-finger</keyword>
<evidence type="ECO:0000313" key="9">
    <source>
        <dbReference type="EMBL" id="VDD80485.1"/>
    </source>
</evidence>
<dbReference type="AlphaFoldDB" id="A0A158QUM8"/>
<protein>
    <recommendedName>
        <fullName evidence="8">C2H2-type domain-containing protein</fullName>
    </recommendedName>
</protein>
<feature type="region of interest" description="Disordered" evidence="7">
    <location>
        <begin position="665"/>
        <end position="694"/>
    </location>
</feature>
<dbReference type="SMART" id="SM00355">
    <property type="entry name" value="ZnF_C2H2"/>
    <property type="match status" value="3"/>
</dbReference>
<keyword evidence="2" id="KW-0677">Repeat</keyword>
<feature type="domain" description="C2H2-type" evidence="8">
    <location>
        <begin position="407"/>
        <end position="429"/>
    </location>
</feature>
<keyword evidence="10" id="KW-1185">Reference proteome</keyword>
<dbReference type="Proteomes" id="UP000267029">
    <property type="component" value="Unassembled WGS sequence"/>
</dbReference>
<dbReference type="OrthoDB" id="10072647at2759"/>
<evidence type="ECO:0000313" key="10">
    <source>
        <dbReference type="Proteomes" id="UP000267029"/>
    </source>
</evidence>
<accession>A0A158QUM8</accession>
<dbReference type="STRING" id="53468.A0A158QUM8"/>
<dbReference type="InterPro" id="IPR036236">
    <property type="entry name" value="Znf_C2H2_sf"/>
</dbReference>
<feature type="region of interest" description="Disordered" evidence="7">
    <location>
        <begin position="1"/>
        <end position="21"/>
    </location>
</feature>
<keyword evidence="5" id="KW-0539">Nucleus</keyword>
<feature type="region of interest" description="Disordered" evidence="7">
    <location>
        <begin position="595"/>
        <end position="615"/>
    </location>
</feature>
<evidence type="ECO:0000256" key="2">
    <source>
        <dbReference type="ARBA" id="ARBA00022737"/>
    </source>
</evidence>
<dbReference type="Pfam" id="PF00096">
    <property type="entry name" value="zf-C2H2"/>
    <property type="match status" value="2"/>
</dbReference>
<evidence type="ECO:0000259" key="8">
    <source>
        <dbReference type="PROSITE" id="PS50157"/>
    </source>
</evidence>
<evidence type="ECO:0000256" key="1">
    <source>
        <dbReference type="ARBA" id="ARBA00022723"/>
    </source>
</evidence>
<dbReference type="GO" id="GO:0000981">
    <property type="term" value="F:DNA-binding transcription factor activity, RNA polymerase II-specific"/>
    <property type="evidence" value="ECO:0007669"/>
    <property type="project" value="TreeGrafter"/>
</dbReference>
<dbReference type="PROSITE" id="PS50157">
    <property type="entry name" value="ZINC_FINGER_C2H2_2"/>
    <property type="match status" value="3"/>
</dbReference>
<evidence type="ECO:0000256" key="4">
    <source>
        <dbReference type="ARBA" id="ARBA00022833"/>
    </source>
</evidence>
<dbReference type="FunFam" id="3.30.160.60:FF:000065">
    <property type="entry name" value="B-cell CLL/lymphoma 6, member B"/>
    <property type="match status" value="1"/>
</dbReference>
<dbReference type="Gene3D" id="3.30.160.60">
    <property type="entry name" value="Classic Zinc Finger"/>
    <property type="match status" value="3"/>
</dbReference>
<dbReference type="InterPro" id="IPR013087">
    <property type="entry name" value="Znf_C2H2_type"/>
</dbReference>
<dbReference type="GO" id="GO:0008270">
    <property type="term" value="F:zinc ion binding"/>
    <property type="evidence" value="ECO:0007669"/>
    <property type="project" value="UniProtKB-KW"/>
</dbReference>
<keyword evidence="4" id="KW-0862">Zinc</keyword>
<feature type="compositionally biased region" description="Low complexity" evidence="7">
    <location>
        <begin position="602"/>
        <end position="614"/>
    </location>
</feature>
<evidence type="ECO:0000256" key="7">
    <source>
        <dbReference type="SAM" id="MobiDB-lite"/>
    </source>
</evidence>
<feature type="compositionally biased region" description="Basic and acidic residues" evidence="7">
    <location>
        <begin position="224"/>
        <end position="234"/>
    </location>
</feature>
<reference evidence="9 10" key="1">
    <citation type="submission" date="2018-10" db="EMBL/GenBank/DDBJ databases">
        <authorList>
            <consortium name="Pathogen Informatics"/>
        </authorList>
    </citation>
    <scope>NUCLEOTIDE SEQUENCE [LARGE SCALE GENOMIC DNA]</scope>
</reference>
<feature type="domain" description="C2H2-type" evidence="8">
    <location>
        <begin position="378"/>
        <end position="406"/>
    </location>
</feature>
<dbReference type="PROSITE" id="PS00028">
    <property type="entry name" value="ZINC_FINGER_C2H2_1"/>
    <property type="match status" value="3"/>
</dbReference>
<feature type="region of interest" description="Disordered" evidence="7">
    <location>
        <begin position="457"/>
        <end position="504"/>
    </location>
</feature>
<evidence type="ECO:0000256" key="6">
    <source>
        <dbReference type="PROSITE-ProRule" id="PRU00042"/>
    </source>
</evidence>
<organism evidence="9 10">
    <name type="scientific">Mesocestoides corti</name>
    <name type="common">Flatworm</name>
    <dbReference type="NCBI Taxonomy" id="53468"/>
    <lineage>
        <taxon>Eukaryota</taxon>
        <taxon>Metazoa</taxon>
        <taxon>Spiralia</taxon>
        <taxon>Lophotrochozoa</taxon>
        <taxon>Platyhelminthes</taxon>
        <taxon>Cestoda</taxon>
        <taxon>Eucestoda</taxon>
        <taxon>Cyclophyllidea</taxon>
        <taxon>Mesocestoididae</taxon>
        <taxon>Mesocestoides</taxon>
    </lineage>
</organism>
<evidence type="ECO:0000256" key="3">
    <source>
        <dbReference type="ARBA" id="ARBA00022771"/>
    </source>
</evidence>
<feature type="compositionally biased region" description="Basic and acidic residues" evidence="7">
    <location>
        <begin position="196"/>
        <end position="211"/>
    </location>
</feature>
<feature type="region of interest" description="Disordered" evidence="7">
    <location>
        <begin position="167"/>
        <end position="256"/>
    </location>
</feature>
<dbReference type="GO" id="GO:0000978">
    <property type="term" value="F:RNA polymerase II cis-regulatory region sequence-specific DNA binding"/>
    <property type="evidence" value="ECO:0007669"/>
    <property type="project" value="TreeGrafter"/>
</dbReference>
<evidence type="ECO:0000256" key="5">
    <source>
        <dbReference type="ARBA" id="ARBA00023242"/>
    </source>
</evidence>
<feature type="domain" description="C2H2-type" evidence="8">
    <location>
        <begin position="436"/>
        <end position="464"/>
    </location>
</feature>
<name>A0A158QUM8_MESCO</name>
<proteinExistence type="predicted"/>
<gene>
    <name evidence="9" type="ORF">MCOS_LOCUS6488</name>
</gene>
<keyword evidence="1" id="KW-0479">Metal-binding</keyword>
<dbReference type="EMBL" id="UXSR01005265">
    <property type="protein sequence ID" value="VDD80485.1"/>
    <property type="molecule type" value="Genomic_DNA"/>
</dbReference>
<dbReference type="InterPro" id="IPR050527">
    <property type="entry name" value="Snail/Krueppel_Znf"/>
</dbReference>
<sequence>MLKPGFLDLPSPTSSVPPDTGDAYGTGLALSNEHHQAIIKFHDISQKPYINKVIENPPRTLRINSKAADGVGTLFHSNVTVENSTVTDVSENFLDDPSASEINVNSSSGLVTPPILSGDTNKRTLPDNVGALIASRLKAEDQSDGRMTNSENSLDSAVSNAHINGIKQPPPEFPPQFGLPSPTPQIPSEPMTLALKTEDMGKSPDSLHHDLSTPTPLAPLHLRNSPEKSLDHDTPSTVSPPASLPVIALPPSASKRDAESVATSPLCDDAEYAAAARAAVDSVVCALVGNKTPSTTASFDPALVGTGTDRLYSLSLAPIGKAEPVIVTAPMCSHSLLLASAAQASAEGLASLTCPTCATNVPVKQLVARQRSIEEAKHVCDACGRSFVREDKLKRHIMSIHTMEKPHVCQICTKAFSRKDKLKDHLRHHDRAARTFECSQCLSPFVQKSDLNRHVRGVHQGEPGVGINMTVRRRVPGSSPPSRPSKKKKSSMGAIAASSDAQSAVTTTVSHSVGKTAETALALRLFGGAGLSTTTATTVPTVHPTVATVPQNQAAAQQLHPHQVLAAASMVLPYYPAHGGHHQFVAAALTASPQKPTPEAVANPALQAQQQTAQPPAPSMMLLTRIAAHATNQTAPAIAVVASTAASATPTTQCEATIATTVGSGQQAEHQQQQQQQHQLVAQSQLPQQHYQHSHISYHQYHQHLLHQQAAAAQLQAQQYAAADLHYRQQQLVAQHRAYQQAGFLLANHPAAAAAAAAGGAFFCQTSTTAATEAGAGNGAGVILSAADPTTAQQLAQLAAAAHMQQAVAAGNGLQVRLSCQFLLSPCSVGGFITVGHCAAHEASHLPEVLKGGGERGRRIGYSALLAIYLCRANSLVMANVIAGQQHQQIAAHQQAVGASPQQMGHNPNAALYASYHHSHHTHHQTVQQQQQQQYHQQAQHQLMLHHANAAAACRPVVMTAAAAAAAAAATASSQKTISTPSIVVQDPSHRSEIYRLFLVAAPMESPCIPASLCYDSHSHKAAL</sequence>
<dbReference type="PANTHER" id="PTHR24388:SF104">
    <property type="entry name" value="AT-RICH BINDING PROTEIN-RELATED"/>
    <property type="match status" value="1"/>
</dbReference>
<dbReference type="PANTHER" id="PTHR24388">
    <property type="entry name" value="ZINC FINGER PROTEIN"/>
    <property type="match status" value="1"/>
</dbReference>
<dbReference type="SUPFAM" id="SSF57667">
    <property type="entry name" value="beta-beta-alpha zinc fingers"/>
    <property type="match status" value="2"/>
</dbReference>